<evidence type="ECO:0000256" key="4">
    <source>
        <dbReference type="ARBA" id="ARBA00022989"/>
    </source>
</evidence>
<dbReference type="InParanoid" id="A0A7G1G6M8"/>
<organism evidence="8 9">
    <name type="scientific">Tepiditoga spiralis</name>
    <dbReference type="NCBI Taxonomy" id="2108365"/>
    <lineage>
        <taxon>Bacteria</taxon>
        <taxon>Thermotogati</taxon>
        <taxon>Thermotogota</taxon>
        <taxon>Thermotogae</taxon>
        <taxon>Petrotogales</taxon>
        <taxon>Petrotogaceae</taxon>
        <taxon>Tepiditoga</taxon>
    </lineage>
</organism>
<evidence type="ECO:0000256" key="1">
    <source>
        <dbReference type="ARBA" id="ARBA00004141"/>
    </source>
</evidence>
<dbReference type="PANTHER" id="PTHR31272">
    <property type="entry name" value="CYTOCHROME C-TYPE BIOGENESIS PROTEIN HI_1454-RELATED"/>
    <property type="match status" value="1"/>
</dbReference>
<evidence type="ECO:0000256" key="2">
    <source>
        <dbReference type="ARBA" id="ARBA00006143"/>
    </source>
</evidence>
<accession>A0A7G1G6M8</accession>
<dbReference type="GO" id="GO:0016020">
    <property type="term" value="C:membrane"/>
    <property type="evidence" value="ECO:0007669"/>
    <property type="project" value="UniProtKB-SubCell"/>
</dbReference>
<feature type="transmembrane region" description="Helical" evidence="6">
    <location>
        <begin position="155"/>
        <end position="176"/>
    </location>
</feature>
<keyword evidence="4 6" id="KW-1133">Transmembrane helix</keyword>
<dbReference type="EMBL" id="AP018712">
    <property type="protein sequence ID" value="BBE30794.1"/>
    <property type="molecule type" value="Genomic_DNA"/>
</dbReference>
<dbReference type="Proteomes" id="UP000516361">
    <property type="component" value="Chromosome"/>
</dbReference>
<protein>
    <submittedName>
        <fullName evidence="8">Cytochrome C biogenesis protein CcdA</fullName>
    </submittedName>
</protein>
<evidence type="ECO:0000256" key="6">
    <source>
        <dbReference type="SAM" id="Phobius"/>
    </source>
</evidence>
<dbReference type="PANTHER" id="PTHR31272:SF4">
    <property type="entry name" value="CYTOCHROME C-TYPE BIOGENESIS PROTEIN HI_1454-RELATED"/>
    <property type="match status" value="1"/>
</dbReference>
<evidence type="ECO:0000256" key="5">
    <source>
        <dbReference type="ARBA" id="ARBA00023136"/>
    </source>
</evidence>
<evidence type="ECO:0000259" key="7">
    <source>
        <dbReference type="Pfam" id="PF02683"/>
    </source>
</evidence>
<dbReference type="InterPro" id="IPR003834">
    <property type="entry name" value="Cyt_c_assmbl_TM_dom"/>
</dbReference>
<dbReference type="Pfam" id="PF02683">
    <property type="entry name" value="DsbD_TM"/>
    <property type="match status" value="1"/>
</dbReference>
<dbReference type="AlphaFoldDB" id="A0A7G1G6M8"/>
<feature type="transmembrane region" description="Helical" evidence="6">
    <location>
        <begin position="81"/>
        <end position="100"/>
    </location>
</feature>
<keyword evidence="3 6" id="KW-0812">Transmembrane</keyword>
<evidence type="ECO:0000256" key="3">
    <source>
        <dbReference type="ARBA" id="ARBA00022692"/>
    </source>
</evidence>
<dbReference type="KEGG" id="ocy:OSSY52_09350"/>
<gene>
    <name evidence="8" type="ORF">OSSY52_09350</name>
</gene>
<keyword evidence="9" id="KW-1185">Reference proteome</keyword>
<evidence type="ECO:0000313" key="8">
    <source>
        <dbReference type="EMBL" id="BBE30794.1"/>
    </source>
</evidence>
<feature type="domain" description="Cytochrome C biogenesis protein transmembrane" evidence="7">
    <location>
        <begin position="12"/>
        <end position="214"/>
    </location>
</feature>
<feature type="transmembrane region" description="Helical" evidence="6">
    <location>
        <begin position="51"/>
        <end position="75"/>
    </location>
</feature>
<dbReference type="InterPro" id="IPR051790">
    <property type="entry name" value="Cytochrome_c-biogenesis_DsbD"/>
</dbReference>
<keyword evidence="5 6" id="KW-0472">Membrane</keyword>
<feature type="transmembrane region" description="Helical" evidence="6">
    <location>
        <begin position="120"/>
        <end position="143"/>
    </location>
</feature>
<dbReference type="RefSeq" id="WP_190615863.1">
    <property type="nucleotide sequence ID" value="NZ_AP018712.1"/>
</dbReference>
<feature type="transmembrane region" description="Helical" evidence="6">
    <location>
        <begin position="197"/>
        <end position="218"/>
    </location>
</feature>
<dbReference type="FunCoup" id="A0A7G1G6M8">
    <property type="interactions" value="86"/>
</dbReference>
<proteinExistence type="inferred from homology"/>
<comment type="similarity">
    <text evidence="2">Belongs to the DsbD family.</text>
</comment>
<comment type="subcellular location">
    <subcellularLocation>
        <location evidence="1">Membrane</location>
        <topology evidence="1">Multi-pass membrane protein</topology>
    </subcellularLocation>
</comment>
<dbReference type="GO" id="GO:0017004">
    <property type="term" value="P:cytochrome complex assembly"/>
    <property type="evidence" value="ECO:0007669"/>
    <property type="project" value="InterPro"/>
</dbReference>
<feature type="transmembrane region" description="Helical" evidence="6">
    <location>
        <begin position="12"/>
        <end position="39"/>
    </location>
</feature>
<reference evidence="8 9" key="1">
    <citation type="submission" date="2018-06" db="EMBL/GenBank/DDBJ databases">
        <title>Genome sequencing of Oceanotoga sp. sy52.</title>
        <authorList>
            <person name="Mori K."/>
        </authorList>
    </citation>
    <scope>NUCLEOTIDE SEQUENCE [LARGE SCALE GENOMIC DNA]</scope>
    <source>
        <strain evidence="9">sy52</strain>
    </source>
</reference>
<sequence>MNLLQPSIGYITALGGGILSFFSPCVLPLIPIIFAILIPDINKTSIVIKRGIGFFLGLSIFFTILGVISGSIGFLFYSYKWVLNIIAGSITIFFGIVFLLDKQVFKGSKVNLNKFKDSSFISSFFMGFAVSIVWIPCSGPILGGILSMAATNTNIIKAAVLLFVYSLGISIPFLFFSGVISKIVSKVSLGEPKWQRYLKYIGGILLILIGVFILFGLFNKIF</sequence>
<name>A0A7G1G6M8_9BACT</name>
<evidence type="ECO:0000313" key="9">
    <source>
        <dbReference type="Proteomes" id="UP000516361"/>
    </source>
</evidence>